<reference evidence="3 4" key="1">
    <citation type="journal article" date="2014" name="Genome Biol. Evol.">
        <title>Comparative genomics and transcriptomics analyses reveal divergent lifestyle features of nematode endoparasitic fungus Hirsutella minnesotensis.</title>
        <authorList>
            <person name="Lai Y."/>
            <person name="Liu K."/>
            <person name="Zhang X."/>
            <person name="Zhang X."/>
            <person name="Li K."/>
            <person name="Wang N."/>
            <person name="Shu C."/>
            <person name="Wu Y."/>
            <person name="Wang C."/>
            <person name="Bushley K.E."/>
            <person name="Xiang M."/>
            <person name="Liu X."/>
        </authorList>
    </citation>
    <scope>NUCLEOTIDE SEQUENCE [LARGE SCALE GENOMIC DNA]</scope>
    <source>
        <strain evidence="3 4">3608</strain>
    </source>
</reference>
<organism evidence="3 4">
    <name type="scientific">Hirsutella minnesotensis 3608</name>
    <dbReference type="NCBI Taxonomy" id="1043627"/>
    <lineage>
        <taxon>Eukaryota</taxon>
        <taxon>Fungi</taxon>
        <taxon>Dikarya</taxon>
        <taxon>Ascomycota</taxon>
        <taxon>Pezizomycotina</taxon>
        <taxon>Sordariomycetes</taxon>
        <taxon>Hypocreomycetidae</taxon>
        <taxon>Hypocreales</taxon>
        <taxon>Ophiocordycipitaceae</taxon>
        <taxon>Hirsutella</taxon>
    </lineage>
</organism>
<comment type="similarity">
    <text evidence="1">Belongs to the Cyclase 1 superfamily.</text>
</comment>
<gene>
    <name evidence="3" type="ORF">HIM_10255</name>
</gene>
<proteinExistence type="inferred from homology"/>
<dbReference type="EMBL" id="KQ030631">
    <property type="protein sequence ID" value="KJZ70364.1"/>
    <property type="molecule type" value="Genomic_DNA"/>
</dbReference>
<feature type="region of interest" description="Disordered" evidence="2">
    <location>
        <begin position="109"/>
        <end position="137"/>
    </location>
</feature>
<dbReference type="SUPFAM" id="SSF102198">
    <property type="entry name" value="Putative cyclase"/>
    <property type="match status" value="1"/>
</dbReference>
<dbReference type="PANTHER" id="PTHR34861">
    <property type="match status" value="1"/>
</dbReference>
<dbReference type="Pfam" id="PF04199">
    <property type="entry name" value="Cyclase"/>
    <property type="match status" value="1"/>
</dbReference>
<accession>A0A0F8A2H4</accession>
<evidence type="ECO:0000256" key="1">
    <source>
        <dbReference type="ARBA" id="ARBA00007865"/>
    </source>
</evidence>
<sequence length="137" mass="14761">MPRKAFADQAGLALSPLDGSSITVQDLEACASHFGVDFRHGDILLIRTGGTELFDKPTKEDMDRMARGDARTSGLESSVQMARWLWDKRFAAVADDNFALEAVPATNADGTPWTMQSLGMSQPFSVSPQSSPMTPGP</sequence>
<evidence type="ECO:0000313" key="3">
    <source>
        <dbReference type="EMBL" id="KJZ70364.1"/>
    </source>
</evidence>
<protein>
    <submittedName>
        <fullName evidence="3">Uncharacterized protein</fullName>
    </submittedName>
</protein>
<dbReference type="GO" id="GO:0004061">
    <property type="term" value="F:arylformamidase activity"/>
    <property type="evidence" value="ECO:0007669"/>
    <property type="project" value="InterPro"/>
</dbReference>
<dbReference type="Gene3D" id="3.50.30.50">
    <property type="entry name" value="Putative cyclase"/>
    <property type="match status" value="1"/>
</dbReference>
<feature type="compositionally biased region" description="Low complexity" evidence="2">
    <location>
        <begin position="121"/>
        <end position="137"/>
    </location>
</feature>
<keyword evidence="4" id="KW-1185">Reference proteome</keyword>
<dbReference type="GO" id="GO:0019441">
    <property type="term" value="P:L-tryptophan catabolic process to kynurenine"/>
    <property type="evidence" value="ECO:0007669"/>
    <property type="project" value="InterPro"/>
</dbReference>
<evidence type="ECO:0000256" key="2">
    <source>
        <dbReference type="SAM" id="MobiDB-lite"/>
    </source>
</evidence>
<name>A0A0F8A2H4_9HYPO</name>
<dbReference type="InterPro" id="IPR007325">
    <property type="entry name" value="KFase/CYL"/>
</dbReference>
<dbReference type="OrthoDB" id="5396at2759"/>
<evidence type="ECO:0000313" key="4">
    <source>
        <dbReference type="Proteomes" id="UP000054481"/>
    </source>
</evidence>
<dbReference type="InterPro" id="IPR037175">
    <property type="entry name" value="KFase_sf"/>
</dbReference>
<dbReference type="Proteomes" id="UP000054481">
    <property type="component" value="Unassembled WGS sequence"/>
</dbReference>
<dbReference type="AlphaFoldDB" id="A0A0F8A2H4"/>